<evidence type="ECO:0000256" key="3">
    <source>
        <dbReference type="ARBA" id="ARBA00011738"/>
    </source>
</evidence>
<keyword evidence="6" id="KW-0426">Late protein</keyword>
<evidence type="ECO:0000313" key="13">
    <source>
        <dbReference type="EMBL" id="MBB4722008.1"/>
    </source>
</evidence>
<dbReference type="InterPro" id="IPR010992">
    <property type="entry name" value="IHF-like_DNA-bd_dom_sf"/>
</dbReference>
<evidence type="ECO:0000256" key="4">
    <source>
        <dbReference type="ARBA" id="ARBA00016145"/>
    </source>
</evidence>
<dbReference type="GO" id="GO:0006260">
    <property type="term" value="P:DNA replication"/>
    <property type="evidence" value="ECO:0007669"/>
    <property type="project" value="UniProtKB-KW"/>
</dbReference>
<feature type="region of interest" description="Disordered" evidence="12">
    <location>
        <begin position="247"/>
        <end position="266"/>
    </location>
</feature>
<evidence type="ECO:0000256" key="12">
    <source>
        <dbReference type="SAM" id="MobiDB-lite"/>
    </source>
</evidence>
<accession>A0AAW3TY39</accession>
<keyword evidence="7 13" id="KW-0238">DNA-binding</keyword>
<proteinExistence type="inferred from homology"/>
<dbReference type="GO" id="GO:0005829">
    <property type="term" value="C:cytosol"/>
    <property type="evidence" value="ECO:0007669"/>
    <property type="project" value="TreeGrafter"/>
</dbReference>
<dbReference type="AlphaFoldDB" id="A0AAW3TY39"/>
<organism evidence="13 14">
    <name type="scientific">Xanthomonas euvesicatoria</name>
    <dbReference type="NCBI Taxonomy" id="456327"/>
    <lineage>
        <taxon>Bacteria</taxon>
        <taxon>Pseudomonadati</taxon>
        <taxon>Pseudomonadota</taxon>
        <taxon>Gammaproteobacteria</taxon>
        <taxon>Lysobacterales</taxon>
        <taxon>Lysobacteraceae</taxon>
        <taxon>Xanthomonas</taxon>
    </lineage>
</organism>
<evidence type="ECO:0000256" key="8">
    <source>
        <dbReference type="ARBA" id="ARBA00033120"/>
    </source>
</evidence>
<comment type="subunit">
    <text evidence="3">Homodimer.</text>
</comment>
<dbReference type="SUPFAM" id="SSF47729">
    <property type="entry name" value="IHF-like DNA-binding proteins"/>
    <property type="match status" value="1"/>
</dbReference>
<evidence type="ECO:0000256" key="10">
    <source>
        <dbReference type="ARBA" id="ARBA00046140"/>
    </source>
</evidence>
<reference evidence="13 14" key="1">
    <citation type="submission" date="2020-08" db="EMBL/GenBank/DDBJ databases">
        <title>Studying the diversity of plant-associated saprophytic bacteria and their role in host health and plant-pathogen interactions.</title>
        <authorList>
            <person name="Potnis N."/>
        </authorList>
    </citation>
    <scope>NUCLEOTIDE SEQUENCE [LARGE SCALE GENOMIC DNA]</scope>
    <source>
        <strain evidence="13 14">CFBP 7922</strain>
    </source>
</reference>
<name>A0AAW3TY39_XANEU</name>
<dbReference type="Proteomes" id="UP000576603">
    <property type="component" value="Unassembled WGS sequence"/>
</dbReference>
<evidence type="ECO:0000256" key="7">
    <source>
        <dbReference type="ARBA" id="ARBA00023125"/>
    </source>
</evidence>
<gene>
    <name evidence="13" type="ORF">FHY32_000306</name>
</gene>
<evidence type="ECO:0000256" key="11">
    <source>
        <dbReference type="RuleBase" id="RU003939"/>
    </source>
</evidence>
<comment type="subcellular location">
    <subcellularLocation>
        <location evidence="1">Virion</location>
    </subcellularLocation>
</comment>
<dbReference type="Gene3D" id="4.10.520.10">
    <property type="entry name" value="IHF-like DNA-binding proteins"/>
    <property type="match status" value="1"/>
</dbReference>
<dbReference type="EMBL" id="JACHNL010000001">
    <property type="protein sequence ID" value="MBB4722008.1"/>
    <property type="molecule type" value="Genomic_DNA"/>
</dbReference>
<evidence type="ECO:0000256" key="9">
    <source>
        <dbReference type="ARBA" id="ARBA00033227"/>
    </source>
</evidence>
<sequence>MQRASTFAIDGSHLVGAWPPLRASPKTAGLIGWLHRPHGCALRPLLAQTICCCASDLQRTCAWHGQADAFCPLFLPLVNESPSKDAFFVLFHRLPIGGAQQLPYISRCRLGRQTQHHQRIRNTSLMAKTAAKKAAPKKAVKKVAATKTAKPAKAAAAKSAAPKPIKEALSKTGLVAHIAESTQLAPKDVRAVLASLEATAHASLSKKGVGSFTIPGMLKLTTVHVPAKPKRKGINPFTKEEQMFAAKPATTKLKSRPLKKLKDAAL</sequence>
<dbReference type="PANTHER" id="PTHR33175:SF13">
    <property type="entry name" value="HISTONE-LIKE PROTEIN"/>
    <property type="match status" value="1"/>
</dbReference>
<keyword evidence="5" id="KW-0235">DNA replication</keyword>
<evidence type="ECO:0000256" key="2">
    <source>
        <dbReference type="ARBA" id="ARBA00010529"/>
    </source>
</evidence>
<dbReference type="CDD" id="cd13834">
    <property type="entry name" value="HU_like"/>
    <property type="match status" value="1"/>
</dbReference>
<dbReference type="GO" id="GO:0003677">
    <property type="term" value="F:DNA binding"/>
    <property type="evidence" value="ECO:0007669"/>
    <property type="project" value="UniProtKB-KW"/>
</dbReference>
<dbReference type="PANTHER" id="PTHR33175">
    <property type="entry name" value="DNA-BINDING PROTEIN HU"/>
    <property type="match status" value="1"/>
</dbReference>
<dbReference type="GO" id="GO:0030527">
    <property type="term" value="F:structural constituent of chromatin"/>
    <property type="evidence" value="ECO:0007669"/>
    <property type="project" value="InterPro"/>
</dbReference>
<comment type="similarity">
    <text evidence="2 11">Belongs to the bacterial histone-like protein family.</text>
</comment>
<dbReference type="InterPro" id="IPR000119">
    <property type="entry name" value="Hist_DNA-bd"/>
</dbReference>
<dbReference type="Pfam" id="PF00216">
    <property type="entry name" value="Bac_DNA_binding"/>
    <property type="match status" value="1"/>
</dbReference>
<comment type="function">
    <text evidence="10">DNA-binding protein that plays a critical role in nucleoid compaction, genome replication and DNA replication and transcription. Binds to both ssDNA and dsDNA with a binding site covering about 15 nucleotides. Displays DNA-supercoiling activity only when associated with the viral DNA topoisomerase 2.</text>
</comment>
<evidence type="ECO:0000256" key="6">
    <source>
        <dbReference type="ARBA" id="ARBA00022921"/>
    </source>
</evidence>
<evidence type="ECO:0000313" key="14">
    <source>
        <dbReference type="Proteomes" id="UP000576603"/>
    </source>
</evidence>
<dbReference type="SMART" id="SM00411">
    <property type="entry name" value="BHL"/>
    <property type="match status" value="1"/>
</dbReference>
<comment type="caution">
    <text evidence="13">The sequence shown here is derived from an EMBL/GenBank/DDBJ whole genome shotgun (WGS) entry which is preliminary data.</text>
</comment>
<protein>
    <recommendedName>
        <fullName evidence="4">Viral histone-like protein</fullName>
    </recommendedName>
    <alternativeName>
        <fullName evidence="9">DNA-binding protein pA104R</fullName>
    </alternativeName>
    <alternativeName>
        <fullName evidence="8">pA104R</fullName>
    </alternativeName>
</protein>
<evidence type="ECO:0000256" key="1">
    <source>
        <dbReference type="ARBA" id="ARBA00004328"/>
    </source>
</evidence>
<evidence type="ECO:0000256" key="5">
    <source>
        <dbReference type="ARBA" id="ARBA00022705"/>
    </source>
</evidence>